<evidence type="ECO:0000256" key="1">
    <source>
        <dbReference type="ARBA" id="ARBA00004141"/>
    </source>
</evidence>
<feature type="transmembrane region" description="Helical" evidence="9">
    <location>
        <begin position="95"/>
        <end position="115"/>
    </location>
</feature>
<keyword evidence="5 9" id="KW-0812">Transmembrane</keyword>
<dbReference type="InterPro" id="IPR036259">
    <property type="entry name" value="MFS_trans_sf"/>
</dbReference>
<dbReference type="Gene3D" id="1.20.1250.20">
    <property type="entry name" value="MFS general substrate transporter like domains"/>
    <property type="match status" value="1"/>
</dbReference>
<evidence type="ECO:0000313" key="11">
    <source>
        <dbReference type="EMBL" id="KAH3671351.1"/>
    </source>
</evidence>
<feature type="transmembrane region" description="Helical" evidence="9">
    <location>
        <begin position="407"/>
        <end position="430"/>
    </location>
</feature>
<feature type="domain" description="Major facilitator superfamily (MFS) profile" evidence="10">
    <location>
        <begin position="46"/>
        <end position="495"/>
    </location>
</feature>
<protein>
    <recommendedName>
        <fullName evidence="10">Major facilitator superfamily (MFS) profile domain-containing protein</fullName>
    </recommendedName>
</protein>
<evidence type="ECO:0000256" key="3">
    <source>
        <dbReference type="ARBA" id="ARBA00022448"/>
    </source>
</evidence>
<dbReference type="InterPro" id="IPR050360">
    <property type="entry name" value="MFS_Sugar_Transporters"/>
</dbReference>
<sequence>MSSQTSQLDHDHEKLVDTGLDLEQSQQKHAGIPERKKSEYIFIALLCLLVAFGGFVFGWDTGTVGGFTNMSDFLKRFGEQRADGTYYLSDVRTGLLVSIFNIGCAFGGIILAPIGDKLGRKLGLMCTMVVYIVGILIQITSMNKWYQYFIGRIISGFAVGSIAVLSPMLISESSPKALRGTLVSCYQLMITLGIFLGYCANYGTKSYTNSAQWRIPLGLCFLYALLMIFGMTFMPESPRFLVEVGKIEEARKSIARSNKIHVDDPSVFGEIEIIQAAIDKEKAIGKASWGELFTGKPRILYRVILGIMLQSLQQLTGDNYFFYYGTTIFNAVGLKDSFQTAIILGVVNFFSTFPGLYVVERLGRRKSLLYGAAGMIVCFVVFASLGARALYPNGYDGETSKSAGDAMIFFACLYIFFFASSWGPCIFVCVSETYPIRIRSKAMGLATAANWLWGFLISFFTPFITSAIHFYYGYVFLGCLVFAFFYVYFFLPETKGLSLEEVNELYEAKVLPWKSEGWIPSSRGGNEHFEESEQTEEKGAQKFMKRFF</sequence>
<keyword evidence="3 8" id="KW-0813">Transport</keyword>
<comment type="caution">
    <text evidence="11">The sequence shown here is derived from an EMBL/GenBank/DDBJ whole genome shotgun (WGS) entry which is preliminary data.</text>
</comment>
<reference evidence="11" key="1">
    <citation type="journal article" date="2021" name="Open Biol.">
        <title>Shared evolutionary footprints suggest mitochondrial oxidative damage underlies multiple complex I losses in fungi.</title>
        <authorList>
            <person name="Schikora-Tamarit M.A."/>
            <person name="Marcet-Houben M."/>
            <person name="Nosek J."/>
            <person name="Gabaldon T."/>
        </authorList>
    </citation>
    <scope>NUCLEOTIDE SEQUENCE</scope>
    <source>
        <strain evidence="11">CBS6341</strain>
    </source>
</reference>
<dbReference type="Proteomes" id="UP000769528">
    <property type="component" value="Unassembled WGS sequence"/>
</dbReference>
<dbReference type="InterPro" id="IPR005829">
    <property type="entry name" value="Sugar_transporter_CS"/>
</dbReference>
<keyword evidence="12" id="KW-1185">Reference proteome</keyword>
<evidence type="ECO:0000256" key="6">
    <source>
        <dbReference type="ARBA" id="ARBA00022989"/>
    </source>
</evidence>
<feature type="transmembrane region" description="Helical" evidence="9">
    <location>
        <begin position="470"/>
        <end position="491"/>
    </location>
</feature>
<feature type="transmembrane region" description="Helical" evidence="9">
    <location>
        <begin position="122"/>
        <end position="139"/>
    </location>
</feature>
<keyword evidence="4" id="KW-0762">Sugar transport</keyword>
<organism evidence="11 12">
    <name type="scientific">Wickerhamomyces mucosus</name>
    <dbReference type="NCBI Taxonomy" id="1378264"/>
    <lineage>
        <taxon>Eukaryota</taxon>
        <taxon>Fungi</taxon>
        <taxon>Dikarya</taxon>
        <taxon>Ascomycota</taxon>
        <taxon>Saccharomycotina</taxon>
        <taxon>Saccharomycetes</taxon>
        <taxon>Phaffomycetales</taxon>
        <taxon>Wickerhamomycetaceae</taxon>
        <taxon>Wickerhamomyces</taxon>
    </lineage>
</organism>
<feature type="transmembrane region" description="Helical" evidence="9">
    <location>
        <begin position="368"/>
        <end position="387"/>
    </location>
</feature>
<feature type="transmembrane region" description="Helical" evidence="9">
    <location>
        <begin position="337"/>
        <end position="359"/>
    </location>
</feature>
<dbReference type="PRINTS" id="PR00171">
    <property type="entry name" value="SUGRTRNSPORT"/>
</dbReference>
<evidence type="ECO:0000313" key="12">
    <source>
        <dbReference type="Proteomes" id="UP000769528"/>
    </source>
</evidence>
<dbReference type="AlphaFoldDB" id="A0A9P8PG71"/>
<name>A0A9P8PG71_9ASCO</name>
<dbReference type="PROSITE" id="PS00217">
    <property type="entry name" value="SUGAR_TRANSPORT_2"/>
    <property type="match status" value="1"/>
</dbReference>
<keyword evidence="7 9" id="KW-0472">Membrane</keyword>
<dbReference type="NCBIfam" id="TIGR00879">
    <property type="entry name" value="SP"/>
    <property type="match status" value="1"/>
</dbReference>
<dbReference type="OrthoDB" id="5141738at2759"/>
<evidence type="ECO:0000259" key="10">
    <source>
        <dbReference type="PROSITE" id="PS50850"/>
    </source>
</evidence>
<dbReference type="PROSITE" id="PS00216">
    <property type="entry name" value="SUGAR_TRANSPORT_1"/>
    <property type="match status" value="1"/>
</dbReference>
<dbReference type="GO" id="GO:0005886">
    <property type="term" value="C:plasma membrane"/>
    <property type="evidence" value="ECO:0007669"/>
    <property type="project" value="TreeGrafter"/>
</dbReference>
<feature type="transmembrane region" description="Helical" evidence="9">
    <location>
        <begin position="145"/>
        <end position="170"/>
    </location>
</feature>
<feature type="transmembrane region" description="Helical" evidence="9">
    <location>
        <begin position="215"/>
        <end position="234"/>
    </location>
</feature>
<dbReference type="PROSITE" id="PS50850">
    <property type="entry name" value="MFS"/>
    <property type="match status" value="1"/>
</dbReference>
<feature type="transmembrane region" description="Helical" evidence="9">
    <location>
        <begin position="442"/>
        <end position="464"/>
    </location>
</feature>
<dbReference type="InterPro" id="IPR003663">
    <property type="entry name" value="Sugar/inositol_transpt"/>
</dbReference>
<dbReference type="EMBL" id="JAEUBF010001281">
    <property type="protein sequence ID" value="KAH3671351.1"/>
    <property type="molecule type" value="Genomic_DNA"/>
</dbReference>
<feature type="transmembrane region" description="Helical" evidence="9">
    <location>
        <begin position="182"/>
        <end position="203"/>
    </location>
</feature>
<comment type="similarity">
    <text evidence="2 8">Belongs to the major facilitator superfamily. Sugar transporter (TC 2.A.1.1) family.</text>
</comment>
<evidence type="ECO:0000256" key="7">
    <source>
        <dbReference type="ARBA" id="ARBA00023136"/>
    </source>
</evidence>
<dbReference type="Pfam" id="PF00083">
    <property type="entry name" value="Sugar_tr"/>
    <property type="match status" value="1"/>
</dbReference>
<gene>
    <name evidence="11" type="ORF">WICMUC_004648</name>
</gene>
<dbReference type="GO" id="GO:0055056">
    <property type="term" value="F:D-glucose transmembrane transporter activity"/>
    <property type="evidence" value="ECO:0007669"/>
    <property type="project" value="UniProtKB-ARBA"/>
</dbReference>
<keyword evidence="6 9" id="KW-1133">Transmembrane helix</keyword>
<dbReference type="CDD" id="cd17356">
    <property type="entry name" value="MFS_HXT"/>
    <property type="match status" value="1"/>
</dbReference>
<proteinExistence type="inferred from homology"/>
<feature type="transmembrane region" description="Helical" evidence="9">
    <location>
        <begin position="40"/>
        <end position="59"/>
    </location>
</feature>
<evidence type="ECO:0000256" key="2">
    <source>
        <dbReference type="ARBA" id="ARBA00010992"/>
    </source>
</evidence>
<accession>A0A9P8PG71</accession>
<evidence type="ECO:0000256" key="4">
    <source>
        <dbReference type="ARBA" id="ARBA00022597"/>
    </source>
</evidence>
<dbReference type="FunFam" id="1.20.1250.20:FF:000044">
    <property type="entry name" value="Hexose transporter Hxt3p"/>
    <property type="match status" value="1"/>
</dbReference>
<dbReference type="PANTHER" id="PTHR48022:SF75">
    <property type="entry name" value="GALACTOSE TRANSPORTER-RELATED"/>
    <property type="match status" value="1"/>
</dbReference>
<dbReference type="SUPFAM" id="SSF103473">
    <property type="entry name" value="MFS general substrate transporter"/>
    <property type="match status" value="1"/>
</dbReference>
<evidence type="ECO:0000256" key="9">
    <source>
        <dbReference type="SAM" id="Phobius"/>
    </source>
</evidence>
<dbReference type="InterPro" id="IPR005828">
    <property type="entry name" value="MFS_sugar_transport-like"/>
</dbReference>
<evidence type="ECO:0000256" key="5">
    <source>
        <dbReference type="ARBA" id="ARBA00022692"/>
    </source>
</evidence>
<evidence type="ECO:0000256" key="8">
    <source>
        <dbReference type="RuleBase" id="RU003346"/>
    </source>
</evidence>
<reference evidence="11" key="2">
    <citation type="submission" date="2021-01" db="EMBL/GenBank/DDBJ databases">
        <authorList>
            <person name="Schikora-Tamarit M.A."/>
        </authorList>
    </citation>
    <scope>NUCLEOTIDE SEQUENCE</scope>
    <source>
        <strain evidence="11">CBS6341</strain>
    </source>
</reference>
<dbReference type="GO" id="GO:0005351">
    <property type="term" value="F:carbohydrate:proton symporter activity"/>
    <property type="evidence" value="ECO:0007669"/>
    <property type="project" value="TreeGrafter"/>
</dbReference>
<dbReference type="PANTHER" id="PTHR48022">
    <property type="entry name" value="PLASTIDIC GLUCOSE TRANSPORTER 4"/>
    <property type="match status" value="1"/>
</dbReference>
<dbReference type="InterPro" id="IPR020846">
    <property type="entry name" value="MFS_dom"/>
</dbReference>
<comment type="subcellular location">
    <subcellularLocation>
        <location evidence="1">Membrane</location>
        <topology evidence="1">Multi-pass membrane protein</topology>
    </subcellularLocation>
</comment>